<reference evidence="1 2" key="1">
    <citation type="submission" date="2024-02" db="EMBL/GenBank/DDBJ databases">
        <authorList>
            <person name="Chen Y."/>
            <person name="Shah S."/>
            <person name="Dougan E. K."/>
            <person name="Thang M."/>
            <person name="Chan C."/>
        </authorList>
    </citation>
    <scope>NUCLEOTIDE SEQUENCE [LARGE SCALE GENOMIC DNA]</scope>
</reference>
<protein>
    <submittedName>
        <fullName evidence="1">Uncharacterized protein</fullName>
    </submittedName>
</protein>
<dbReference type="EMBL" id="CAXAMN010022084">
    <property type="protein sequence ID" value="CAK9066239.1"/>
    <property type="molecule type" value="Genomic_DNA"/>
</dbReference>
<comment type="caution">
    <text evidence="1">The sequence shown here is derived from an EMBL/GenBank/DDBJ whole genome shotgun (WGS) entry which is preliminary data.</text>
</comment>
<evidence type="ECO:0000313" key="2">
    <source>
        <dbReference type="Proteomes" id="UP001642484"/>
    </source>
</evidence>
<accession>A0ABP0NRQ1</accession>
<dbReference type="Proteomes" id="UP001642484">
    <property type="component" value="Unassembled WGS sequence"/>
</dbReference>
<evidence type="ECO:0000313" key="1">
    <source>
        <dbReference type="EMBL" id="CAK9066239.1"/>
    </source>
</evidence>
<proteinExistence type="predicted"/>
<organism evidence="1 2">
    <name type="scientific">Durusdinium trenchii</name>
    <dbReference type="NCBI Taxonomy" id="1381693"/>
    <lineage>
        <taxon>Eukaryota</taxon>
        <taxon>Sar</taxon>
        <taxon>Alveolata</taxon>
        <taxon>Dinophyceae</taxon>
        <taxon>Suessiales</taxon>
        <taxon>Symbiodiniaceae</taxon>
        <taxon>Durusdinium</taxon>
    </lineage>
</organism>
<gene>
    <name evidence="1" type="ORF">CCMP2556_LOCUS32523</name>
</gene>
<keyword evidence="2" id="KW-1185">Reference proteome</keyword>
<name>A0ABP0NRQ1_9DINO</name>
<sequence>MNTIKVKRHVYNARGGAPPYRGYHLVATDEVELLPGKKLSDQFGKIIPDDGYPAPGHFAPRAVAFQSTPSAQAPRKWEGGMNEVEVDGNSTPEETFGVDGEVELAVLIPMRGFD</sequence>